<sequence>MSLHSTKTGKNGLLYFGFNQDSGCFACGLENGFRIYDSDPLRQIQRQDFLDGGIGQVEMLFRCKYVALVGGGRTPKYSPSKVMIWDDLRKKIVIELEFSTEVKAVRLRRDRIIVVLETMIKVYTFTQNPQQLHVFETCTNTHGLCVVCPSGSKSYLAYPSHHIGRVCLVDLANTEKPVVEINAHEASLIYLAMNMSGTRLATASEKGTLIRIFDTETSQLVNELRRGANNATIHWNLINAEQQRSVADDEIHVLKAHDLQPLHTKNINEECNRLETKELYKTVNTLAEDKYRNRLFAIIFMNGTQRKVTTEDIVPIHGTFHPTIGDRIRFEKVLLVGSPEFTVIGRPLLSPHFIHVEAVVIEKTLSPVIIYYYYAPKKKGVGTKKNLQRMPFTLLRITDIDIKSSIPEIIHAAKFGNAHTFVTELVDGYETQCGQRGGHLSSGQKQRIKTMSRTKRKAATQAEVEIKRAKGETDLFGLKWHEHGEALSKGFVPLVYLYSDSLPGCTKVAAFDMDSTLINVKSGAKFPKGADDWVWWHKTVPQKLEEYHKNGYRLCIFTNQGGIEKHNTKLEDIKRKCETLIRETNAPIFVFIATGENHFRKPASAMYDFFIENCNQNVKVDSSQSVYCGDAAGRLAGWQAGKKKDFSCADRKFAHNINLSFKTPEEFFLDEAPVSKFEWGSVNPKEFVEKFATATKPSTTYHKTTQELVILQGPPASGKSTFARRYFEPYGYVLINRDTLGTAAKCIKTATNALNEGKSIVVDNTNPSADTRAEYISLAKSKKIPCRCFILNTPLELCHHLNYYRQQLTASEVRRIPDVGYNMYKKNYKEPERSEGIEEITKIEFHPIFDEEGHKKLFHLWTES</sequence>
<reference evidence="4" key="1">
    <citation type="submission" date="2021-02" db="EMBL/GenBank/DDBJ databases">
        <authorList>
            <person name="Nowell W R."/>
        </authorList>
    </citation>
    <scope>NUCLEOTIDE SEQUENCE</scope>
</reference>
<gene>
    <name evidence="4" type="ORF">GPM918_LOCUS1970</name>
    <name evidence="5" type="ORF">SRO942_LOCUS1970</name>
</gene>
<dbReference type="InterPro" id="IPR015943">
    <property type="entry name" value="WD40/YVTN_repeat-like_dom_sf"/>
</dbReference>
<dbReference type="Gene3D" id="3.40.50.1000">
    <property type="entry name" value="HAD superfamily/HAD-like"/>
    <property type="match status" value="1"/>
</dbReference>
<comment type="caution">
    <text evidence="4">The sequence shown here is derived from an EMBL/GenBank/DDBJ whole genome shotgun (WGS) entry which is preliminary data.</text>
</comment>
<dbReference type="InterPro" id="IPR036322">
    <property type="entry name" value="WD40_repeat_dom_sf"/>
</dbReference>
<dbReference type="InterPro" id="IPR048720">
    <property type="entry name" value="PROPPIN"/>
</dbReference>
<dbReference type="CDD" id="cd01625">
    <property type="entry name" value="HAD_PNP"/>
    <property type="match status" value="1"/>
</dbReference>
<dbReference type="EMBL" id="CAJOBC010000204">
    <property type="protein sequence ID" value="CAF3554019.1"/>
    <property type="molecule type" value="Genomic_DNA"/>
</dbReference>
<dbReference type="GO" id="GO:0003690">
    <property type="term" value="F:double-stranded DNA binding"/>
    <property type="evidence" value="ECO:0007669"/>
    <property type="project" value="TreeGrafter"/>
</dbReference>
<dbReference type="FunFam" id="3.40.50.1000:FF:000078">
    <property type="entry name" value="Bifunctional polynucleotide phosphatase/kinase"/>
    <property type="match status" value="1"/>
</dbReference>
<dbReference type="InterPro" id="IPR027417">
    <property type="entry name" value="P-loop_NTPase"/>
</dbReference>
<dbReference type="SUPFAM" id="SSF141091">
    <property type="entry name" value="L21p-like"/>
    <property type="match status" value="1"/>
</dbReference>
<name>A0A813QSR4_9BILA</name>
<dbReference type="InterPro" id="IPR013954">
    <property type="entry name" value="PNK3P"/>
</dbReference>
<protein>
    <submittedName>
        <fullName evidence="4">Uncharacterized protein</fullName>
    </submittedName>
</protein>
<evidence type="ECO:0000256" key="1">
    <source>
        <dbReference type="ARBA" id="ARBA00022574"/>
    </source>
</evidence>
<dbReference type="GO" id="GO:0005840">
    <property type="term" value="C:ribosome"/>
    <property type="evidence" value="ECO:0007669"/>
    <property type="project" value="InterPro"/>
</dbReference>
<dbReference type="SUPFAM" id="SSF56784">
    <property type="entry name" value="HAD-like"/>
    <property type="match status" value="1"/>
</dbReference>
<dbReference type="Pfam" id="PF13671">
    <property type="entry name" value="AAA_33"/>
    <property type="match status" value="1"/>
</dbReference>
<dbReference type="EMBL" id="CAJNOQ010000204">
    <property type="protein sequence ID" value="CAF0771857.1"/>
    <property type="molecule type" value="Genomic_DNA"/>
</dbReference>
<evidence type="ECO:0000313" key="6">
    <source>
        <dbReference type="Proteomes" id="UP000663829"/>
    </source>
</evidence>
<evidence type="ECO:0000256" key="3">
    <source>
        <dbReference type="ARBA" id="ARBA00025740"/>
    </source>
</evidence>
<dbReference type="NCBIfam" id="TIGR01662">
    <property type="entry name" value="HAD-SF-IIIA"/>
    <property type="match status" value="1"/>
</dbReference>
<dbReference type="Pfam" id="PF00829">
    <property type="entry name" value="Ribosomal_L21p"/>
    <property type="match status" value="1"/>
</dbReference>
<dbReference type="PANTHER" id="PTHR12083">
    <property type="entry name" value="BIFUNCTIONAL POLYNUCLEOTIDE PHOSPHATASE/KINASE"/>
    <property type="match status" value="1"/>
</dbReference>
<dbReference type="FunFam" id="3.40.50.300:FF:000737">
    <property type="entry name" value="Bifunctional polynucleotide phosphatase/kinase"/>
    <property type="match status" value="1"/>
</dbReference>
<accession>A0A813QSR4</accession>
<dbReference type="AlphaFoldDB" id="A0A813QSR4"/>
<dbReference type="GO" id="GO:0005737">
    <property type="term" value="C:cytoplasm"/>
    <property type="evidence" value="ECO:0007669"/>
    <property type="project" value="UniProtKB-ARBA"/>
</dbReference>
<keyword evidence="2" id="KW-0677">Repeat</keyword>
<dbReference type="GO" id="GO:0005634">
    <property type="term" value="C:nucleus"/>
    <property type="evidence" value="ECO:0007669"/>
    <property type="project" value="TreeGrafter"/>
</dbReference>
<dbReference type="InterPro" id="IPR006549">
    <property type="entry name" value="HAD-SF_hydro_IIIA"/>
</dbReference>
<dbReference type="Proteomes" id="UP000681722">
    <property type="component" value="Unassembled WGS sequence"/>
</dbReference>
<comment type="similarity">
    <text evidence="3">Belongs to the WD repeat PROPPIN family.</text>
</comment>
<evidence type="ECO:0000313" key="5">
    <source>
        <dbReference type="EMBL" id="CAF3554019.1"/>
    </source>
</evidence>
<evidence type="ECO:0000313" key="4">
    <source>
        <dbReference type="EMBL" id="CAF0771857.1"/>
    </source>
</evidence>
<dbReference type="Gene3D" id="2.130.10.10">
    <property type="entry name" value="YVTN repeat-like/Quinoprotein amine dehydrogenase"/>
    <property type="match status" value="1"/>
</dbReference>
<dbReference type="OrthoDB" id="19045at2759"/>
<dbReference type="SUPFAM" id="SSF52540">
    <property type="entry name" value="P-loop containing nucleoside triphosphate hydrolases"/>
    <property type="match status" value="2"/>
</dbReference>
<dbReference type="GO" id="GO:0006281">
    <property type="term" value="P:DNA repair"/>
    <property type="evidence" value="ECO:0007669"/>
    <property type="project" value="TreeGrafter"/>
</dbReference>
<dbReference type="InterPro" id="IPR023214">
    <property type="entry name" value="HAD_sf"/>
</dbReference>
<dbReference type="InterPro" id="IPR036412">
    <property type="entry name" value="HAD-like_sf"/>
</dbReference>
<dbReference type="Proteomes" id="UP000663829">
    <property type="component" value="Unassembled WGS sequence"/>
</dbReference>
<dbReference type="InterPro" id="IPR028909">
    <property type="entry name" value="bL21-like"/>
</dbReference>
<dbReference type="InterPro" id="IPR006551">
    <property type="entry name" value="Polynucleotide_phosphatase"/>
</dbReference>
<keyword evidence="1" id="KW-0853">WD repeat</keyword>
<dbReference type="Gene3D" id="3.40.50.300">
    <property type="entry name" value="P-loop containing nucleotide triphosphate hydrolases"/>
    <property type="match status" value="2"/>
</dbReference>
<organism evidence="4 6">
    <name type="scientific">Didymodactylos carnosus</name>
    <dbReference type="NCBI Taxonomy" id="1234261"/>
    <lineage>
        <taxon>Eukaryota</taxon>
        <taxon>Metazoa</taxon>
        <taxon>Spiralia</taxon>
        <taxon>Gnathifera</taxon>
        <taxon>Rotifera</taxon>
        <taxon>Eurotatoria</taxon>
        <taxon>Bdelloidea</taxon>
        <taxon>Philodinida</taxon>
        <taxon>Philodinidae</taxon>
        <taxon>Didymodactylos</taxon>
    </lineage>
</organism>
<keyword evidence="6" id="KW-1185">Reference proteome</keyword>
<dbReference type="GO" id="GO:0046404">
    <property type="term" value="F:ATP-dependent polydeoxyribonucleotide 5'-hydroxyl-kinase activity"/>
    <property type="evidence" value="ECO:0007669"/>
    <property type="project" value="TreeGrafter"/>
</dbReference>
<dbReference type="GO" id="GO:0046403">
    <property type="term" value="F:polynucleotide 3'-phosphatase activity"/>
    <property type="evidence" value="ECO:0007669"/>
    <property type="project" value="TreeGrafter"/>
</dbReference>
<proteinExistence type="inferred from homology"/>
<dbReference type="NCBIfam" id="TIGR01664">
    <property type="entry name" value="DNA-3'-Pase"/>
    <property type="match status" value="1"/>
</dbReference>
<dbReference type="Pfam" id="PF08645">
    <property type="entry name" value="PNK3P"/>
    <property type="match status" value="1"/>
</dbReference>
<evidence type="ECO:0000256" key="2">
    <source>
        <dbReference type="ARBA" id="ARBA00022737"/>
    </source>
</evidence>
<dbReference type="PANTHER" id="PTHR12083:SF18">
    <property type="entry name" value="BIFUNCTIONAL POLYNUCLEOTIDE PHOSPHATASE_KINASE"/>
    <property type="match status" value="1"/>
</dbReference>
<dbReference type="InterPro" id="IPR036164">
    <property type="entry name" value="bL21-like_sf"/>
</dbReference>
<dbReference type="Pfam" id="PF21032">
    <property type="entry name" value="PROPPIN"/>
    <property type="match status" value="1"/>
</dbReference>
<dbReference type="SUPFAM" id="SSF50978">
    <property type="entry name" value="WD40 repeat-like"/>
    <property type="match status" value="1"/>
</dbReference>